<feature type="transmembrane region" description="Helical" evidence="1">
    <location>
        <begin position="124"/>
        <end position="141"/>
    </location>
</feature>
<feature type="transmembrane region" description="Helical" evidence="1">
    <location>
        <begin position="342"/>
        <end position="361"/>
    </location>
</feature>
<dbReference type="InterPro" id="IPR007272">
    <property type="entry name" value="Sulf_transp_TsuA/YedE"/>
</dbReference>
<dbReference type="Pfam" id="PF04143">
    <property type="entry name" value="Sulf_transp"/>
    <property type="match status" value="1"/>
</dbReference>
<feature type="transmembrane region" description="Helical" evidence="1">
    <location>
        <begin position="288"/>
        <end position="312"/>
    </location>
</feature>
<feature type="transmembrane region" description="Helical" evidence="1">
    <location>
        <begin position="161"/>
        <end position="181"/>
    </location>
</feature>
<keyword evidence="1" id="KW-0472">Membrane</keyword>
<dbReference type="InterPro" id="IPR026366">
    <property type="entry name" value="Seleno_YedE"/>
</dbReference>
<feature type="transmembrane region" description="Helical" evidence="1">
    <location>
        <begin position="187"/>
        <end position="207"/>
    </location>
</feature>
<dbReference type="Proteomes" id="UP000604730">
    <property type="component" value="Unassembled WGS sequence"/>
</dbReference>
<evidence type="ECO:0000256" key="1">
    <source>
        <dbReference type="SAM" id="Phobius"/>
    </source>
</evidence>
<feature type="transmembrane region" description="Helical" evidence="1">
    <location>
        <begin position="9"/>
        <end position="27"/>
    </location>
</feature>
<comment type="caution">
    <text evidence="2">The sequence shown here is derived from an EMBL/GenBank/DDBJ whole genome shotgun (WGS) entry which is preliminary data.</text>
</comment>
<feature type="transmembrane region" description="Helical" evidence="1">
    <location>
        <begin position="227"/>
        <end position="246"/>
    </location>
</feature>
<sequence length="366" mass="38065">MEFFSTKKGLFTLGIIAGLGAALLAFLGNPKNMAFCIACFIRDTAGAMHFHSAEVVQYVRPEVIGIIVGAFVISLLTREYRSTAGSSPALRFFLGVIMMVCALVFLGCPLRMVLRMSAGDISSYVGLVGFVAGIATGAFFLKKGFSLGRAYTAKKESGYALPIVVAVIFALFLAVPSLFAFSEKGPGNIHAPVIASIAVGILIGFIAQKSRMCFAGSVRDIILLKDFRLISVIGGIFLVMLIYNIATSNFAFVAYGPIAHAQTLWNILSMYGVGFAAVLLGGCPLRQLVLAGTGSSDAAITVLGMFVGAALAHNFKLAAGAAAVADAAKGIEASAGGPGINGQIFVVVSIIVLFVIAAVGLKKADK</sequence>
<keyword evidence="3" id="KW-1185">Reference proteome</keyword>
<feature type="transmembrane region" description="Helical" evidence="1">
    <location>
        <begin position="258"/>
        <end position="281"/>
    </location>
</feature>
<feature type="transmembrane region" description="Helical" evidence="1">
    <location>
        <begin position="58"/>
        <end position="77"/>
    </location>
</feature>
<feature type="transmembrane region" description="Helical" evidence="1">
    <location>
        <begin position="89"/>
        <end position="112"/>
    </location>
</feature>
<keyword evidence="1" id="KW-1133">Transmembrane helix</keyword>
<evidence type="ECO:0000313" key="3">
    <source>
        <dbReference type="Proteomes" id="UP000604730"/>
    </source>
</evidence>
<protein>
    <submittedName>
        <fullName evidence="2">YedE-related selenium metabolism membrane protein</fullName>
    </submittedName>
</protein>
<evidence type="ECO:0000313" key="2">
    <source>
        <dbReference type="EMBL" id="MBK5897769.1"/>
    </source>
</evidence>
<dbReference type="RefSeq" id="WP_208429233.1">
    <property type="nucleotide sequence ID" value="NZ_JAEPRJ010000001.1"/>
</dbReference>
<organism evidence="2 3">
    <name type="scientific">Catonella massiliensis</name>
    <dbReference type="NCBI Taxonomy" id="2799636"/>
    <lineage>
        <taxon>Bacteria</taxon>
        <taxon>Bacillati</taxon>
        <taxon>Bacillota</taxon>
        <taxon>Clostridia</taxon>
        <taxon>Lachnospirales</taxon>
        <taxon>Lachnospiraceae</taxon>
        <taxon>Catonella</taxon>
    </lineage>
</organism>
<name>A0ABS1J0T9_9FIRM</name>
<gene>
    <name evidence="2" type="ORF">JJN12_08265</name>
</gene>
<accession>A0ABS1J0T9</accession>
<reference evidence="2 3" key="1">
    <citation type="submission" date="2021-01" db="EMBL/GenBank/DDBJ databases">
        <title>Isolation and description of Catonella massiliensis sp. nov., a novel Catonella species, isolated from a stable periodontitis subject.</title>
        <authorList>
            <person name="Antezack A."/>
            <person name="Boxberger M."/>
            <person name="La Scola B."/>
            <person name="Monnet-Corti V."/>
        </authorList>
    </citation>
    <scope>NUCLEOTIDE SEQUENCE [LARGE SCALE GENOMIC DNA]</scope>
    <source>
        <strain evidence="2 3">Marseille-Q4567</strain>
    </source>
</reference>
<proteinExistence type="predicted"/>
<dbReference type="EMBL" id="JAEPRJ010000001">
    <property type="protein sequence ID" value="MBK5897769.1"/>
    <property type="molecule type" value="Genomic_DNA"/>
</dbReference>
<keyword evidence="1" id="KW-0812">Transmembrane</keyword>
<dbReference type="NCBIfam" id="TIGR04112">
    <property type="entry name" value="seleno_YedE"/>
    <property type="match status" value="1"/>
</dbReference>